<dbReference type="Pfam" id="PF13358">
    <property type="entry name" value="DDE_3"/>
    <property type="match status" value="1"/>
</dbReference>
<dbReference type="EMBL" id="AP019755">
    <property type="protein sequence ID" value="BBL35510.1"/>
    <property type="molecule type" value="Genomic_DNA"/>
</dbReference>
<feature type="domain" description="Tc1-like transposase DDE" evidence="1">
    <location>
        <begin position="19"/>
        <end position="155"/>
    </location>
</feature>
<proteinExistence type="predicted"/>
<dbReference type="AlphaFoldDB" id="A0A4Y1YMX5"/>
<dbReference type="Gene3D" id="3.30.420.10">
    <property type="entry name" value="Ribonuclease H-like superfamily/Ribonuclease H"/>
    <property type="match status" value="1"/>
</dbReference>
<dbReference type="PANTHER" id="PTHR46564">
    <property type="entry name" value="TRANSPOSASE"/>
    <property type="match status" value="1"/>
</dbReference>
<gene>
    <name evidence="2" type="ORF">Nstercoris_01778</name>
</gene>
<organism evidence="2 3">
    <name type="scientific">Nitrosomonas stercoris</name>
    <dbReference type="NCBI Taxonomy" id="1444684"/>
    <lineage>
        <taxon>Bacteria</taxon>
        <taxon>Pseudomonadati</taxon>
        <taxon>Pseudomonadota</taxon>
        <taxon>Betaproteobacteria</taxon>
        <taxon>Nitrosomonadales</taxon>
        <taxon>Nitrosomonadaceae</taxon>
        <taxon>Nitrosomonas</taxon>
    </lineage>
</organism>
<protein>
    <recommendedName>
        <fullName evidence="1">Tc1-like transposase DDE domain-containing protein</fullName>
    </recommendedName>
</protein>
<name>A0A4Y1YMX5_9PROT</name>
<dbReference type="InterPro" id="IPR038717">
    <property type="entry name" value="Tc1-like_DDE_dom"/>
</dbReference>
<dbReference type="PANTHER" id="PTHR46564:SF1">
    <property type="entry name" value="TRANSPOSASE"/>
    <property type="match status" value="1"/>
</dbReference>
<evidence type="ECO:0000313" key="2">
    <source>
        <dbReference type="EMBL" id="BBL35510.1"/>
    </source>
</evidence>
<dbReference type="GO" id="GO:0003676">
    <property type="term" value="F:nucleic acid binding"/>
    <property type="evidence" value="ECO:0007669"/>
    <property type="project" value="InterPro"/>
</dbReference>
<keyword evidence="3" id="KW-1185">Reference proteome</keyword>
<dbReference type="InterPro" id="IPR047655">
    <property type="entry name" value="Transpos_IS630-like"/>
</dbReference>
<dbReference type="NCBIfam" id="NF033545">
    <property type="entry name" value="transpos_IS630"/>
    <property type="match status" value="1"/>
</dbReference>
<reference evidence="2 3" key="1">
    <citation type="submission" date="2019-06" db="EMBL/GenBank/DDBJ databases">
        <title>Nitrosomonas stercoris KYUHI-S whole genome shotgun sequence.</title>
        <authorList>
            <person name="Nakagawa T."/>
            <person name="Tsuchiya Y."/>
            <person name="Takahashi R."/>
        </authorList>
    </citation>
    <scope>NUCLEOTIDE SEQUENCE [LARGE SCALE GENOMIC DNA]</scope>
    <source>
        <strain evidence="2 3">KYUHI-S</strain>
    </source>
</reference>
<evidence type="ECO:0000313" key="3">
    <source>
        <dbReference type="Proteomes" id="UP000316473"/>
    </source>
</evidence>
<dbReference type="InterPro" id="IPR036397">
    <property type="entry name" value="RNaseH_sf"/>
</dbReference>
<accession>A0A4Y1YMX5</accession>
<dbReference type="Proteomes" id="UP000316473">
    <property type="component" value="Chromosome"/>
</dbReference>
<sequence>MAAARLIWRDWQKTCDPARLIFLDETGASTDMTRQYGRCPVGERCYDHAPGSHKTMTFVAGLHLNGLLAPWCLDAPMNGAAFLVYVETQLCPALKPGDIVICDNLSSHKVAGVREMIKDKGAEILYLPPYSPDLNPIEQVFSKIKTLLRKAAERSFDALWTAIGSIIETIRPQLLTQHIRIDRLVCFLDVVIVPGKTSRRWSNQYGEISF</sequence>
<dbReference type="KEGG" id="nst:Nstercoris_01778"/>
<evidence type="ECO:0000259" key="1">
    <source>
        <dbReference type="Pfam" id="PF13358"/>
    </source>
</evidence>